<reference evidence="3" key="1">
    <citation type="journal article" date="2014" name="Int. J. Syst. Evol. Microbiol.">
        <title>Complete genome sequence of Corynebacterium casei LMG S-19264T (=DSM 44701T), isolated from a smear-ripened cheese.</title>
        <authorList>
            <consortium name="US DOE Joint Genome Institute (JGI-PGF)"/>
            <person name="Walter F."/>
            <person name="Albersmeier A."/>
            <person name="Kalinowski J."/>
            <person name="Ruckert C."/>
        </authorList>
    </citation>
    <scope>NUCLEOTIDE SEQUENCE</scope>
    <source>
        <strain evidence="3">CGMCC 1.15725</strain>
    </source>
</reference>
<keyword evidence="1" id="KW-0472">Membrane</keyword>
<keyword evidence="1" id="KW-1133">Transmembrane helix</keyword>
<gene>
    <name evidence="3" type="ORF">GCM10011611_34200</name>
</gene>
<dbReference type="SUPFAM" id="SSF81469">
    <property type="entry name" value="Bacterial aa3 type cytochrome c oxidase subunit IV"/>
    <property type="match status" value="1"/>
</dbReference>
<accession>A0A8J3E2X3</accession>
<dbReference type="AlphaFoldDB" id="A0A8J3E2X3"/>
<reference evidence="3" key="2">
    <citation type="submission" date="2020-09" db="EMBL/GenBank/DDBJ databases">
        <authorList>
            <person name="Sun Q."/>
            <person name="Zhou Y."/>
        </authorList>
    </citation>
    <scope>NUCLEOTIDE SEQUENCE</scope>
    <source>
        <strain evidence="3">CGMCC 1.15725</strain>
    </source>
</reference>
<dbReference type="Pfam" id="PF07835">
    <property type="entry name" value="COX4_pro_2"/>
    <property type="match status" value="1"/>
</dbReference>
<comment type="caution">
    <text evidence="3">The sequence shown here is derived from an EMBL/GenBank/DDBJ whole genome shotgun (WGS) entry which is preliminary data.</text>
</comment>
<feature type="transmembrane region" description="Helical" evidence="1">
    <location>
        <begin position="20"/>
        <end position="39"/>
    </location>
</feature>
<evidence type="ECO:0000259" key="2">
    <source>
        <dbReference type="Pfam" id="PF07835"/>
    </source>
</evidence>
<keyword evidence="1" id="KW-0812">Transmembrane</keyword>
<feature type="domain" description="Cytochrome c oxidase subunit IV bacterial aa3 type" evidence="2">
    <location>
        <begin position="9"/>
        <end position="38"/>
    </location>
</feature>
<dbReference type="RefSeq" id="WP_189047888.1">
    <property type="nucleotide sequence ID" value="NZ_BMJQ01000008.1"/>
</dbReference>
<sequence length="40" mass="4639">MADTELVRHQQIWHGFTNFVKYGTAAVLLLVVCLWFFLVA</sequence>
<dbReference type="InterPro" id="IPR036596">
    <property type="entry name" value="Cyt-C_aa3_sf"/>
</dbReference>
<evidence type="ECO:0000313" key="3">
    <source>
        <dbReference type="EMBL" id="GGF25320.1"/>
    </source>
</evidence>
<dbReference type="InterPro" id="IPR012422">
    <property type="entry name" value="Cyt_c_oxidase_su4_bac-aa3"/>
</dbReference>
<dbReference type="Gene3D" id="1.20.5.160">
    <property type="entry name" value="Bacterial aa3 type cytochrome c oxidase subunit IV"/>
    <property type="match status" value="1"/>
</dbReference>
<keyword evidence="4" id="KW-1185">Reference proteome</keyword>
<evidence type="ECO:0000313" key="4">
    <source>
        <dbReference type="Proteomes" id="UP000646365"/>
    </source>
</evidence>
<evidence type="ECO:0000256" key="1">
    <source>
        <dbReference type="SAM" id="Phobius"/>
    </source>
</evidence>
<dbReference type="Proteomes" id="UP000646365">
    <property type="component" value="Unassembled WGS sequence"/>
</dbReference>
<proteinExistence type="predicted"/>
<dbReference type="EMBL" id="BMJQ01000008">
    <property type="protein sequence ID" value="GGF25320.1"/>
    <property type="molecule type" value="Genomic_DNA"/>
</dbReference>
<name>A0A8J3E2X3_9PROT</name>
<organism evidence="3 4">
    <name type="scientific">Aliidongia dinghuensis</name>
    <dbReference type="NCBI Taxonomy" id="1867774"/>
    <lineage>
        <taxon>Bacteria</taxon>
        <taxon>Pseudomonadati</taxon>
        <taxon>Pseudomonadota</taxon>
        <taxon>Alphaproteobacteria</taxon>
        <taxon>Rhodospirillales</taxon>
        <taxon>Dongiaceae</taxon>
        <taxon>Aliidongia</taxon>
    </lineage>
</organism>
<protein>
    <recommendedName>
        <fullName evidence="2">Cytochrome c oxidase subunit IV bacterial aa3 type domain-containing protein</fullName>
    </recommendedName>
</protein>